<name>A0ABR6RWF2_9ENTR</name>
<feature type="compositionally biased region" description="Low complexity" evidence="1">
    <location>
        <begin position="113"/>
        <end position="123"/>
    </location>
</feature>
<reference evidence="2 3" key="1">
    <citation type="submission" date="2020-04" db="EMBL/GenBank/DDBJ databases">
        <title>The draft genome of Kluyvera sichuanensis strain SCKS090646.</title>
        <authorList>
            <person name="Wei L."/>
            <person name="Liu L."/>
            <person name="Feng Y."/>
            <person name="Zong Z."/>
        </authorList>
    </citation>
    <scope>NUCLEOTIDE SEQUENCE [LARGE SCALE GENOMIC DNA]</scope>
    <source>
        <strain evidence="2 3">090646</strain>
    </source>
</reference>
<feature type="region of interest" description="Disordered" evidence="1">
    <location>
        <begin position="97"/>
        <end position="144"/>
    </location>
</feature>
<dbReference type="RefSeq" id="WP_185668984.1">
    <property type="nucleotide sequence ID" value="NZ_JABBJF010000018.1"/>
</dbReference>
<proteinExistence type="predicted"/>
<protein>
    <submittedName>
        <fullName evidence="2">DUF2531 family protein</fullName>
    </submittedName>
</protein>
<evidence type="ECO:0000313" key="3">
    <source>
        <dbReference type="Proteomes" id="UP000607331"/>
    </source>
</evidence>
<dbReference type="Pfam" id="PF10748">
    <property type="entry name" value="HofP"/>
    <property type="match status" value="1"/>
</dbReference>
<sequence>MNPERALLLLLTVPLLCGMRDPFAPVMDACQTAQLADWHYRGGTQSASRLIGMAQERDERWRRVEVGQTLNTGWRVTAITLDSLTVETGEGCEPRVWQWKREGTPNDKKDSAVDAGAGVSAGPGEERHAGSGRRAGRAGASEPR</sequence>
<gene>
    <name evidence="2" type="ORF">HII27_17145</name>
</gene>
<accession>A0ABR6RWF2</accession>
<dbReference type="EMBL" id="JABBJF010000018">
    <property type="protein sequence ID" value="MBC1187443.1"/>
    <property type="molecule type" value="Genomic_DNA"/>
</dbReference>
<dbReference type="Proteomes" id="UP000607331">
    <property type="component" value="Unassembled WGS sequence"/>
</dbReference>
<comment type="caution">
    <text evidence="2">The sequence shown here is derived from an EMBL/GenBank/DDBJ whole genome shotgun (WGS) entry which is preliminary data.</text>
</comment>
<dbReference type="InterPro" id="IPR019684">
    <property type="entry name" value="HofP"/>
</dbReference>
<evidence type="ECO:0000313" key="2">
    <source>
        <dbReference type="EMBL" id="MBC1187443.1"/>
    </source>
</evidence>
<evidence type="ECO:0000256" key="1">
    <source>
        <dbReference type="SAM" id="MobiDB-lite"/>
    </source>
</evidence>
<keyword evidence="3" id="KW-1185">Reference proteome</keyword>
<organism evidence="2 3">
    <name type="scientific">Kluyvera sichuanensis</name>
    <dbReference type="NCBI Taxonomy" id="2725494"/>
    <lineage>
        <taxon>Bacteria</taxon>
        <taxon>Pseudomonadati</taxon>
        <taxon>Pseudomonadota</taxon>
        <taxon>Gammaproteobacteria</taxon>
        <taxon>Enterobacterales</taxon>
        <taxon>Enterobacteriaceae</taxon>
        <taxon>Kluyvera</taxon>
    </lineage>
</organism>
<feature type="compositionally biased region" description="Basic and acidic residues" evidence="1">
    <location>
        <begin position="99"/>
        <end position="112"/>
    </location>
</feature>